<dbReference type="Gene3D" id="3.30.470.20">
    <property type="entry name" value="ATP-grasp fold, B domain"/>
    <property type="match status" value="1"/>
</dbReference>
<dbReference type="InterPro" id="IPR011761">
    <property type="entry name" value="ATP-grasp"/>
</dbReference>
<evidence type="ECO:0000259" key="5">
    <source>
        <dbReference type="PROSITE" id="PS50975"/>
    </source>
</evidence>
<dbReference type="OrthoDB" id="9803907at2"/>
<evidence type="ECO:0000313" key="6">
    <source>
        <dbReference type="EMBL" id="GBF04726.1"/>
    </source>
</evidence>
<sequence>MRHVLILNSDKQEPLSVLQQFPDLRHTVMTSEALRSFYPEGSVVGVSDLGDVGAVLARASEVVGPGGVTDVVAMTERAVPTAAFLRSYFGLPGMKYDQALIFSNKVAMKRALAPHVPVMAFEPAASLDDLPARGEHLGWPVIVKPAFGAGSEDTIAIHSPSHAQVLDRAGVFDGLRGRRLPLIVERFADVIDEFHCDGVVRGGRVLFASASRYFAPPLTVVGDFHGSVHLSPDDPTAQALVDLHARVVAALGLDDGVTHLEVLHTAEGFVVGEVACRPGGGGITTSLRHMYGVDLWREHVAAALRLPPEVDGARPRHPGKVYGLCGLPAKGGTITRLSSADALTRLDGVYAVSMRYKPGDRLSARRSSVFFTGEVFFRLDHADDLRAFLRRLRDTYVCETDASVQAQGAGTC</sequence>
<keyword evidence="3 4" id="KW-0067">ATP-binding</keyword>
<name>A0A2I9D2L4_9DEIO</name>
<dbReference type="Proteomes" id="UP000236569">
    <property type="component" value="Unassembled WGS sequence"/>
</dbReference>
<dbReference type="EMBL" id="BFAG01000002">
    <property type="protein sequence ID" value="GBF04726.1"/>
    <property type="molecule type" value="Genomic_DNA"/>
</dbReference>
<dbReference type="PROSITE" id="PS50975">
    <property type="entry name" value="ATP_GRASP"/>
    <property type="match status" value="1"/>
</dbReference>
<keyword evidence="7" id="KW-1185">Reference proteome</keyword>
<evidence type="ECO:0000256" key="4">
    <source>
        <dbReference type="PROSITE-ProRule" id="PRU00409"/>
    </source>
</evidence>
<dbReference type="Gene3D" id="3.30.1490.20">
    <property type="entry name" value="ATP-grasp fold, A domain"/>
    <property type="match status" value="1"/>
</dbReference>
<dbReference type="InterPro" id="IPR052032">
    <property type="entry name" value="ATP-dep_AA_Ligase"/>
</dbReference>
<dbReference type="GO" id="GO:0046872">
    <property type="term" value="F:metal ion binding"/>
    <property type="evidence" value="ECO:0007669"/>
    <property type="project" value="InterPro"/>
</dbReference>
<protein>
    <submittedName>
        <fullName evidence="6">Carboxylase</fullName>
    </submittedName>
</protein>
<dbReference type="PANTHER" id="PTHR43585:SF2">
    <property type="entry name" value="ATP-GRASP ENZYME FSQD"/>
    <property type="match status" value="1"/>
</dbReference>
<comment type="caution">
    <text evidence="6">The sequence shown here is derived from an EMBL/GenBank/DDBJ whole genome shotgun (WGS) entry which is preliminary data.</text>
</comment>
<dbReference type="Gene3D" id="3.40.50.20">
    <property type="match status" value="1"/>
</dbReference>
<dbReference type="GO" id="GO:0016874">
    <property type="term" value="F:ligase activity"/>
    <property type="evidence" value="ECO:0007669"/>
    <property type="project" value="UniProtKB-KW"/>
</dbReference>
<evidence type="ECO:0000256" key="2">
    <source>
        <dbReference type="ARBA" id="ARBA00022741"/>
    </source>
</evidence>
<dbReference type="GO" id="GO:0005524">
    <property type="term" value="F:ATP binding"/>
    <property type="evidence" value="ECO:0007669"/>
    <property type="project" value="UniProtKB-UniRule"/>
</dbReference>
<evidence type="ECO:0000256" key="3">
    <source>
        <dbReference type="ARBA" id="ARBA00022840"/>
    </source>
</evidence>
<accession>A0A2I9D2L4</accession>
<dbReference type="SUPFAM" id="SSF56059">
    <property type="entry name" value="Glutathione synthetase ATP-binding domain-like"/>
    <property type="match status" value="1"/>
</dbReference>
<dbReference type="PANTHER" id="PTHR43585">
    <property type="entry name" value="FUMIPYRROLE BIOSYNTHESIS PROTEIN C"/>
    <property type="match status" value="1"/>
</dbReference>
<evidence type="ECO:0000256" key="1">
    <source>
        <dbReference type="ARBA" id="ARBA00022598"/>
    </source>
</evidence>
<proteinExistence type="predicted"/>
<dbReference type="InterPro" id="IPR013815">
    <property type="entry name" value="ATP_grasp_subdomain_1"/>
</dbReference>
<dbReference type="RefSeq" id="WP_103128192.1">
    <property type="nucleotide sequence ID" value="NZ_BFAG01000002.1"/>
</dbReference>
<keyword evidence="2 4" id="KW-0547">Nucleotide-binding</keyword>
<reference evidence="7" key="1">
    <citation type="submission" date="2018-01" db="EMBL/GenBank/DDBJ databases">
        <title>Draft Genome Sequence of the Radioresistant Bacterium Deinococcus aerius TR0125, Isolated from the Higher Atmosphere above Japan.</title>
        <authorList>
            <person name="Satoh K."/>
            <person name="Arai H."/>
            <person name="Sanzen T."/>
            <person name="Kawaguchi Y."/>
            <person name="Hayashi H."/>
            <person name="Yokobori S."/>
            <person name="Yamagishi A."/>
            <person name="Oono Y."/>
            <person name="Narumi I."/>
        </authorList>
    </citation>
    <scope>NUCLEOTIDE SEQUENCE [LARGE SCALE GENOMIC DNA]</scope>
    <source>
        <strain evidence="7">TR0125</strain>
    </source>
</reference>
<organism evidence="6 7">
    <name type="scientific">Deinococcus aerius</name>
    <dbReference type="NCBI Taxonomy" id="200253"/>
    <lineage>
        <taxon>Bacteria</taxon>
        <taxon>Thermotogati</taxon>
        <taxon>Deinococcota</taxon>
        <taxon>Deinococci</taxon>
        <taxon>Deinococcales</taxon>
        <taxon>Deinococcaceae</taxon>
        <taxon>Deinococcus</taxon>
    </lineage>
</organism>
<keyword evidence="1" id="KW-0436">Ligase</keyword>
<gene>
    <name evidence="6" type="ORF">DAERI_020323</name>
</gene>
<feature type="domain" description="ATP-grasp" evidence="5">
    <location>
        <begin position="105"/>
        <end position="304"/>
    </location>
</feature>
<dbReference type="AlphaFoldDB" id="A0A2I9D2L4"/>
<evidence type="ECO:0000313" key="7">
    <source>
        <dbReference type="Proteomes" id="UP000236569"/>
    </source>
</evidence>